<feature type="transmembrane region" description="Helical" evidence="9">
    <location>
        <begin position="389"/>
        <end position="407"/>
    </location>
</feature>
<keyword evidence="7 9" id="KW-1133">Transmembrane helix</keyword>
<keyword evidence="6" id="KW-0067">ATP-binding</keyword>
<feature type="transmembrane region" description="Helical" evidence="9">
    <location>
        <begin position="264"/>
        <end position="287"/>
    </location>
</feature>
<evidence type="ECO:0000259" key="10">
    <source>
        <dbReference type="PROSITE" id="PS50893"/>
    </source>
</evidence>
<proteinExistence type="inferred from homology"/>
<dbReference type="Gene3D" id="1.20.1560.10">
    <property type="entry name" value="ABC transporter type 1, transmembrane domain"/>
    <property type="match status" value="1"/>
</dbReference>
<dbReference type="Pfam" id="PF00664">
    <property type="entry name" value="ABC_membrane"/>
    <property type="match status" value="1"/>
</dbReference>
<dbReference type="Pfam" id="PF00005">
    <property type="entry name" value="ABC_tran"/>
    <property type="match status" value="1"/>
</dbReference>
<dbReference type="OrthoDB" id="6500128at2759"/>
<dbReference type="FunFam" id="3.40.50.300:FF:000218">
    <property type="entry name" value="Multidrug ABC transporter ATP-binding protein"/>
    <property type="match status" value="1"/>
</dbReference>
<evidence type="ECO:0000259" key="11">
    <source>
        <dbReference type="PROSITE" id="PS50929"/>
    </source>
</evidence>
<dbReference type="InterPro" id="IPR017871">
    <property type="entry name" value="ABC_transporter-like_CS"/>
</dbReference>
<dbReference type="InParanoid" id="G8Y4A0"/>
<dbReference type="PANTHER" id="PTHR43394:SF1">
    <property type="entry name" value="ATP-BINDING CASSETTE SUB-FAMILY B MEMBER 10, MITOCHONDRIAL"/>
    <property type="match status" value="1"/>
</dbReference>
<dbReference type="SUPFAM" id="SSF90123">
    <property type="entry name" value="ABC transporter transmembrane region"/>
    <property type="match status" value="1"/>
</dbReference>
<dbReference type="GO" id="GO:0005743">
    <property type="term" value="C:mitochondrial inner membrane"/>
    <property type="evidence" value="ECO:0007669"/>
    <property type="project" value="TreeGrafter"/>
</dbReference>
<feature type="transmembrane region" description="Helical" evidence="9">
    <location>
        <begin position="351"/>
        <end position="377"/>
    </location>
</feature>
<dbReference type="FunFam" id="1.20.1560.10:FF:000058">
    <property type="entry name" value="ABC transporter B family member 25"/>
    <property type="match status" value="1"/>
</dbReference>
<dbReference type="Proteomes" id="UP000005222">
    <property type="component" value="Chromosome M"/>
</dbReference>
<evidence type="ECO:0000256" key="7">
    <source>
        <dbReference type="ARBA" id="ARBA00022989"/>
    </source>
</evidence>
<feature type="domain" description="ABC transporter" evidence="10">
    <location>
        <begin position="445"/>
        <end position="686"/>
    </location>
</feature>
<dbReference type="PROSITE" id="PS00211">
    <property type="entry name" value="ABC_TRANSPORTER_1"/>
    <property type="match status" value="1"/>
</dbReference>
<dbReference type="PROSITE" id="PS50929">
    <property type="entry name" value="ABC_TM1F"/>
    <property type="match status" value="1"/>
</dbReference>
<dbReference type="AlphaFoldDB" id="G8Y4A0"/>
<dbReference type="HOGENOM" id="CLU_000604_84_3_1"/>
<evidence type="ECO:0000256" key="4">
    <source>
        <dbReference type="ARBA" id="ARBA00022692"/>
    </source>
</evidence>
<comment type="subcellular location">
    <subcellularLocation>
        <location evidence="1">Membrane</location>
        <topology evidence="1">Multi-pass membrane protein</topology>
    </subcellularLocation>
</comment>
<gene>
    <name evidence="12" type="primary">Piso0_005119</name>
    <name evidence="12" type="ORF">GNLVRS01_PISO0M08064g</name>
</gene>
<dbReference type="InterPro" id="IPR003439">
    <property type="entry name" value="ABC_transporter-like_ATP-bd"/>
</dbReference>
<name>G8Y4A0_PICSO</name>
<evidence type="ECO:0000313" key="12">
    <source>
        <dbReference type="EMBL" id="CCE85518.1"/>
    </source>
</evidence>
<dbReference type="GO" id="GO:0015421">
    <property type="term" value="F:ABC-type oligopeptide transporter activity"/>
    <property type="evidence" value="ECO:0007669"/>
    <property type="project" value="TreeGrafter"/>
</dbReference>
<evidence type="ECO:0000256" key="8">
    <source>
        <dbReference type="ARBA" id="ARBA00023136"/>
    </source>
</evidence>
<feature type="domain" description="ABC transmembrane type-1" evidence="11">
    <location>
        <begin position="107"/>
        <end position="412"/>
    </location>
</feature>
<dbReference type="InterPro" id="IPR011527">
    <property type="entry name" value="ABC1_TM_dom"/>
</dbReference>
<evidence type="ECO:0000256" key="3">
    <source>
        <dbReference type="ARBA" id="ARBA00022448"/>
    </source>
</evidence>
<dbReference type="PANTHER" id="PTHR43394">
    <property type="entry name" value="ATP-DEPENDENT PERMEASE MDL1, MITOCHONDRIAL"/>
    <property type="match status" value="1"/>
</dbReference>
<keyword evidence="5" id="KW-0547">Nucleotide-binding</keyword>
<dbReference type="EMBL" id="FO082047">
    <property type="protein sequence ID" value="CCE85518.1"/>
    <property type="molecule type" value="Genomic_DNA"/>
</dbReference>
<accession>G8Y4A0</accession>
<dbReference type="InterPro" id="IPR036640">
    <property type="entry name" value="ABC1_TM_sf"/>
</dbReference>
<evidence type="ECO:0000256" key="9">
    <source>
        <dbReference type="SAM" id="Phobius"/>
    </source>
</evidence>
<evidence type="ECO:0000256" key="5">
    <source>
        <dbReference type="ARBA" id="ARBA00022741"/>
    </source>
</evidence>
<dbReference type="GO" id="GO:0016887">
    <property type="term" value="F:ATP hydrolysis activity"/>
    <property type="evidence" value="ECO:0007669"/>
    <property type="project" value="InterPro"/>
</dbReference>
<dbReference type="eggNOG" id="KOG0058">
    <property type="taxonomic scope" value="Eukaryota"/>
</dbReference>
<dbReference type="SMART" id="SM00382">
    <property type="entry name" value="AAA"/>
    <property type="match status" value="1"/>
</dbReference>
<reference evidence="12 13" key="1">
    <citation type="journal article" date="2012" name="G3 (Bethesda)">
        <title>Pichia sorbitophila, an interspecies yeast hybrid reveals early steps of genome resolution following polyploidization.</title>
        <authorList>
            <person name="Leh Louis V."/>
            <person name="Despons L."/>
            <person name="Friedrich A."/>
            <person name="Martin T."/>
            <person name="Durrens P."/>
            <person name="Casaregola S."/>
            <person name="Neuveglise C."/>
            <person name="Fairhead C."/>
            <person name="Marck C."/>
            <person name="Cruz J.A."/>
            <person name="Straub M.L."/>
            <person name="Kugler V."/>
            <person name="Sacerdot C."/>
            <person name="Uzunov Z."/>
            <person name="Thierry A."/>
            <person name="Weiss S."/>
            <person name="Bleykasten C."/>
            <person name="De Montigny J."/>
            <person name="Jacques N."/>
            <person name="Jung P."/>
            <person name="Lemaire M."/>
            <person name="Mallet S."/>
            <person name="Morel G."/>
            <person name="Richard G.F."/>
            <person name="Sarkar A."/>
            <person name="Savel G."/>
            <person name="Schacherer J."/>
            <person name="Seret M.L."/>
            <person name="Talla E."/>
            <person name="Samson G."/>
            <person name="Jubin C."/>
            <person name="Poulain J."/>
            <person name="Vacherie B."/>
            <person name="Barbe V."/>
            <person name="Pelletier E."/>
            <person name="Sherman D.J."/>
            <person name="Westhof E."/>
            <person name="Weissenbach J."/>
            <person name="Baret P.V."/>
            <person name="Wincker P."/>
            <person name="Gaillardin C."/>
            <person name="Dujon B."/>
            <person name="Souciet J.L."/>
        </authorList>
    </citation>
    <scope>NUCLEOTIDE SEQUENCE [LARGE SCALE GENOMIC DNA]</scope>
    <source>
        <strain evidence="13">ATCC MYA-4447 / BCRC 22081 / CBS 7064 / NBRC 10061 / NRRL Y-12695</strain>
    </source>
</reference>
<evidence type="ECO:0000256" key="2">
    <source>
        <dbReference type="ARBA" id="ARBA00005580"/>
    </source>
</evidence>
<dbReference type="CDD" id="cd18573">
    <property type="entry name" value="ABC_6TM_ABCB10_like"/>
    <property type="match status" value="1"/>
</dbReference>
<dbReference type="PROSITE" id="PS50893">
    <property type="entry name" value="ABC_TRANSPORTER_2"/>
    <property type="match status" value="1"/>
</dbReference>
<dbReference type="GO" id="GO:0090374">
    <property type="term" value="P:oligopeptide export from mitochondrion"/>
    <property type="evidence" value="ECO:0007669"/>
    <property type="project" value="TreeGrafter"/>
</dbReference>
<comment type="similarity">
    <text evidence="2">Belongs to the ABC transporter superfamily. ABCB family. Mitochondrial peptide exporter (TC 3.A.1.212) subfamily.</text>
</comment>
<keyword evidence="8 9" id="KW-0472">Membrane</keyword>
<dbReference type="InterPro" id="IPR003593">
    <property type="entry name" value="AAA+_ATPase"/>
</dbReference>
<dbReference type="SUPFAM" id="SSF52540">
    <property type="entry name" value="P-loop containing nucleoside triphosphate hydrolases"/>
    <property type="match status" value="1"/>
</dbReference>
<dbReference type="GO" id="GO:0005524">
    <property type="term" value="F:ATP binding"/>
    <property type="evidence" value="ECO:0007669"/>
    <property type="project" value="UniProtKB-KW"/>
</dbReference>
<evidence type="ECO:0000313" key="13">
    <source>
        <dbReference type="Proteomes" id="UP000005222"/>
    </source>
</evidence>
<sequence length="691" mass="76027">MLTPIRTLRTLGFRQGTLSPIRPISSIATPPKKIVIPQNCISILQPSFRTKTQLQWIPVKYKSSTSQSRIDTQHNGSTSNPTITNPSLGVGLSRLVRLVKPESKLLVGALICLVITSSVTMMLPLIIGKIVDTASSAKSAESEEGSEKKAKSNKIWGFDPIQFYTGVTLVFLTGAISNFGRIYLLRSVGERLVARLRSRLYSKILSQDSYFFDVGPTKNGMKIGDLLSRLANDTQIISRTLSGNISDGARATISGCVGVSMMCYVSWKLTLCMSLIFPPLIVMSLFYGRRIKQLSRSIQEHIGSMSKVAEEKLNGIKTIQSFGQQRLVVSEYNNEIRNLFRTSMYEGKLSGIFYGGNSFIGNMTIVGLLLVGTNLISNGQLTVGDLSSFMMYATFTGSSIFGLGNFYTELMKGIGAAERIFELSDSENRITTTLGKKVDSTHGAIKFENVDFRYPSRPQTQIFQNLNLTINKGENVCFVGPSGSGKSTVSQILSRFYDPVNGKITFNSHDIRDLNLNFHRSKLGYVPQDPQLFTGTIRDNIVFGKSDYTEEELQRAIELSNSVGFINSFPQKLDTPLGSSAGGAQLSGGQRQRVALARALIRNPDILILDEATSALDSYSEKVVMSNLNLLSREKECTIISIAHRLSTIRNSSRIIVFDDQGHVVEDGSFAVLLANPASELNKLLKSHDLM</sequence>
<dbReference type="FunCoup" id="G8Y4A0">
    <property type="interactions" value="754"/>
</dbReference>
<dbReference type="InterPro" id="IPR027417">
    <property type="entry name" value="P-loop_NTPase"/>
</dbReference>
<feature type="transmembrane region" description="Helical" evidence="9">
    <location>
        <begin position="105"/>
        <end position="127"/>
    </location>
</feature>
<dbReference type="STRING" id="559304.G8Y4A0"/>
<organism evidence="12 13">
    <name type="scientific">Pichia sorbitophila (strain ATCC MYA-4447 / BCRC 22081 / CBS 7064 / NBRC 10061 / NRRL Y-12695)</name>
    <name type="common">Hybrid yeast</name>
    <dbReference type="NCBI Taxonomy" id="559304"/>
    <lineage>
        <taxon>Eukaryota</taxon>
        <taxon>Fungi</taxon>
        <taxon>Dikarya</taxon>
        <taxon>Ascomycota</taxon>
        <taxon>Saccharomycotina</taxon>
        <taxon>Pichiomycetes</taxon>
        <taxon>Debaryomycetaceae</taxon>
        <taxon>Millerozyma</taxon>
    </lineage>
</organism>
<keyword evidence="13" id="KW-1185">Reference proteome</keyword>
<dbReference type="Gene3D" id="3.40.50.300">
    <property type="entry name" value="P-loop containing nucleotide triphosphate hydrolases"/>
    <property type="match status" value="1"/>
</dbReference>
<protein>
    <submittedName>
        <fullName evidence="12">Piso0_005119 protein</fullName>
    </submittedName>
</protein>
<evidence type="ECO:0000256" key="6">
    <source>
        <dbReference type="ARBA" id="ARBA00022840"/>
    </source>
</evidence>
<dbReference type="OMA" id="IEYIFHA"/>
<keyword evidence="3" id="KW-0813">Transport</keyword>
<evidence type="ECO:0000256" key="1">
    <source>
        <dbReference type="ARBA" id="ARBA00004141"/>
    </source>
</evidence>
<keyword evidence="4 9" id="KW-0812">Transmembrane</keyword>
<dbReference type="InterPro" id="IPR039421">
    <property type="entry name" value="Type_1_exporter"/>
</dbReference>